<organism evidence="2 3">
    <name type="scientific">Gossypium raimondii</name>
    <name type="common">Peruvian cotton</name>
    <name type="synonym">Gossypium klotzschianum subsp. raimondii</name>
    <dbReference type="NCBI Taxonomy" id="29730"/>
    <lineage>
        <taxon>Eukaryota</taxon>
        <taxon>Viridiplantae</taxon>
        <taxon>Streptophyta</taxon>
        <taxon>Embryophyta</taxon>
        <taxon>Tracheophyta</taxon>
        <taxon>Spermatophyta</taxon>
        <taxon>Magnoliopsida</taxon>
        <taxon>eudicotyledons</taxon>
        <taxon>Gunneridae</taxon>
        <taxon>Pentapetalae</taxon>
        <taxon>rosids</taxon>
        <taxon>malvids</taxon>
        <taxon>Malvales</taxon>
        <taxon>Malvaceae</taxon>
        <taxon>Malvoideae</taxon>
        <taxon>Gossypium</taxon>
    </lineage>
</organism>
<proteinExistence type="predicted"/>
<dbReference type="PANTHER" id="PTHR34277:SF18">
    <property type="entry name" value="CLAVATA3_ESR (CLE)-RELATED PROTEIN 25"/>
    <property type="match status" value="1"/>
</dbReference>
<evidence type="ECO:0000313" key="3">
    <source>
        <dbReference type="Proteomes" id="UP000032304"/>
    </source>
</evidence>
<dbReference type="EMBL" id="CM001740">
    <property type="protein sequence ID" value="KJB06175.1"/>
    <property type="molecule type" value="Genomic_DNA"/>
</dbReference>
<dbReference type="Gramene" id="KJB06175">
    <property type="protein sequence ID" value="KJB06175"/>
    <property type="gene ID" value="B456_001G257800"/>
</dbReference>
<evidence type="ECO:0000313" key="2">
    <source>
        <dbReference type="EMBL" id="KJB06175.1"/>
    </source>
</evidence>
<keyword evidence="3" id="KW-1185">Reference proteome</keyword>
<evidence type="ECO:0008006" key="4">
    <source>
        <dbReference type="Google" id="ProtNLM"/>
    </source>
</evidence>
<dbReference type="OMA" id="VWDSSFI"/>
<dbReference type="STRING" id="29730.A0A0D2QFM4"/>
<dbReference type="Proteomes" id="UP000032304">
    <property type="component" value="Chromosome 1"/>
</dbReference>
<accession>A0A0D2QFM4</accession>
<evidence type="ECO:0000256" key="1">
    <source>
        <dbReference type="SAM" id="MobiDB-lite"/>
    </source>
</evidence>
<dbReference type="AlphaFoldDB" id="A0A0D2QFM4"/>
<dbReference type="OrthoDB" id="1910203at2759"/>
<dbReference type="PANTHER" id="PTHR34277">
    <property type="entry name" value="CLAVATA3/ESR (CLE)-RELATED PROTEIN 26"/>
    <property type="match status" value="1"/>
</dbReference>
<gene>
    <name evidence="2" type="ORF">B456_001G257800</name>
</gene>
<dbReference type="KEGG" id="gra:105768283"/>
<dbReference type="eggNOG" id="ENOG502SFJU">
    <property type="taxonomic scope" value="Eukaryota"/>
</dbReference>
<feature type="region of interest" description="Disordered" evidence="1">
    <location>
        <begin position="82"/>
        <end position="106"/>
    </location>
</feature>
<dbReference type="InterPro" id="IPR039316">
    <property type="entry name" value="CLE25/26"/>
</dbReference>
<protein>
    <recommendedName>
        <fullName evidence="4">CLAVATA3/ESR (CLE)-related protein 25</fullName>
    </recommendedName>
</protein>
<name>A0A0D2QFM4_GOSRA</name>
<sequence>MASNSLFKTFKHNRKIMGKSGRALRCFFAVAVLVGVVWLLFVSIVANRATITTKSTTVSSTGDLKHWEFVVDDFHFNYVSKRRVPNGPDPIHNRRVSKSRQPPGRA</sequence>
<reference evidence="2 3" key="1">
    <citation type="journal article" date="2012" name="Nature">
        <title>Repeated polyploidization of Gossypium genomes and the evolution of spinnable cotton fibres.</title>
        <authorList>
            <person name="Paterson A.H."/>
            <person name="Wendel J.F."/>
            <person name="Gundlach H."/>
            <person name="Guo H."/>
            <person name="Jenkins J."/>
            <person name="Jin D."/>
            <person name="Llewellyn D."/>
            <person name="Showmaker K.C."/>
            <person name="Shu S."/>
            <person name="Udall J."/>
            <person name="Yoo M.J."/>
            <person name="Byers R."/>
            <person name="Chen W."/>
            <person name="Doron-Faigenboim A."/>
            <person name="Duke M.V."/>
            <person name="Gong L."/>
            <person name="Grimwood J."/>
            <person name="Grover C."/>
            <person name="Grupp K."/>
            <person name="Hu G."/>
            <person name="Lee T.H."/>
            <person name="Li J."/>
            <person name="Lin L."/>
            <person name="Liu T."/>
            <person name="Marler B.S."/>
            <person name="Page J.T."/>
            <person name="Roberts A.W."/>
            <person name="Romanel E."/>
            <person name="Sanders W.S."/>
            <person name="Szadkowski E."/>
            <person name="Tan X."/>
            <person name="Tang H."/>
            <person name="Xu C."/>
            <person name="Wang J."/>
            <person name="Wang Z."/>
            <person name="Zhang D."/>
            <person name="Zhang L."/>
            <person name="Ashrafi H."/>
            <person name="Bedon F."/>
            <person name="Bowers J.E."/>
            <person name="Brubaker C.L."/>
            <person name="Chee P.W."/>
            <person name="Das S."/>
            <person name="Gingle A.R."/>
            <person name="Haigler C.H."/>
            <person name="Harker D."/>
            <person name="Hoffmann L.V."/>
            <person name="Hovav R."/>
            <person name="Jones D.C."/>
            <person name="Lemke C."/>
            <person name="Mansoor S."/>
            <person name="ur Rahman M."/>
            <person name="Rainville L.N."/>
            <person name="Rambani A."/>
            <person name="Reddy U.K."/>
            <person name="Rong J.K."/>
            <person name="Saranga Y."/>
            <person name="Scheffler B.E."/>
            <person name="Scheffler J.A."/>
            <person name="Stelly D.M."/>
            <person name="Triplett B.A."/>
            <person name="Van Deynze A."/>
            <person name="Vaslin M.F."/>
            <person name="Waghmare V.N."/>
            <person name="Walford S.A."/>
            <person name="Wright R.J."/>
            <person name="Zaki E.A."/>
            <person name="Zhang T."/>
            <person name="Dennis E.S."/>
            <person name="Mayer K.F."/>
            <person name="Peterson D.G."/>
            <person name="Rokhsar D.S."/>
            <person name="Wang X."/>
            <person name="Schmutz J."/>
        </authorList>
    </citation>
    <scope>NUCLEOTIDE SEQUENCE [LARGE SCALE GENOMIC DNA]</scope>
</reference>